<gene>
    <name evidence="2" type="ORF">LY79DRAFT_579272</name>
</gene>
<dbReference type="EMBL" id="JAHLJV010000025">
    <property type="protein sequence ID" value="KAK1593440.1"/>
    <property type="molecule type" value="Genomic_DNA"/>
</dbReference>
<reference evidence="2" key="1">
    <citation type="submission" date="2021-06" db="EMBL/GenBank/DDBJ databases">
        <title>Comparative genomics, transcriptomics and evolutionary studies reveal genomic signatures of adaptation to plant cell wall in hemibiotrophic fungi.</title>
        <authorList>
            <consortium name="DOE Joint Genome Institute"/>
            <person name="Baroncelli R."/>
            <person name="Diaz J.F."/>
            <person name="Benocci T."/>
            <person name="Peng M."/>
            <person name="Battaglia E."/>
            <person name="Haridas S."/>
            <person name="Andreopoulos W."/>
            <person name="Labutti K."/>
            <person name="Pangilinan J."/>
            <person name="Floch G.L."/>
            <person name="Makela M.R."/>
            <person name="Henrissat B."/>
            <person name="Grigoriev I.V."/>
            <person name="Crouch J.A."/>
            <person name="De Vries R.P."/>
            <person name="Sukno S.A."/>
            <person name="Thon M.R."/>
        </authorList>
    </citation>
    <scope>NUCLEOTIDE SEQUENCE</scope>
    <source>
        <strain evidence="2">CBS 125086</strain>
    </source>
</reference>
<protein>
    <submittedName>
        <fullName evidence="2">Uncharacterized protein</fullName>
    </submittedName>
</protein>
<dbReference type="Gene3D" id="3.20.20.80">
    <property type="entry name" value="Glycosidases"/>
    <property type="match status" value="1"/>
</dbReference>
<sequence length="172" mass="19088">MTSNKGYDWEMFESNLDRAEEIFTIHHLADHVETLARIVKGVYPLVATVALRDTEGMMYGASVTDNLPIWEGFAKSVDVYAPRMLNGNYNSICKNRGVKASQPLLVVAHPQDWNNMRDDDDDDDDDNITRRTTCLSPTASRASARSRPSGGIIDERSGIPVSPELDARSDGD</sequence>
<accession>A0AAD8Q0Y0</accession>
<proteinExistence type="predicted"/>
<evidence type="ECO:0000313" key="3">
    <source>
        <dbReference type="Proteomes" id="UP001230504"/>
    </source>
</evidence>
<evidence type="ECO:0000313" key="2">
    <source>
        <dbReference type="EMBL" id="KAK1593440.1"/>
    </source>
</evidence>
<name>A0AAD8Q0Y0_9PEZI</name>
<comment type="caution">
    <text evidence="2">The sequence shown here is derived from an EMBL/GenBank/DDBJ whole genome shotgun (WGS) entry which is preliminary data.</text>
</comment>
<dbReference type="GeneID" id="85444253"/>
<dbReference type="Proteomes" id="UP001230504">
    <property type="component" value="Unassembled WGS sequence"/>
</dbReference>
<dbReference type="AlphaFoldDB" id="A0AAD8Q0Y0"/>
<keyword evidence="3" id="KW-1185">Reference proteome</keyword>
<organism evidence="2 3">
    <name type="scientific">Colletotrichum navitas</name>
    <dbReference type="NCBI Taxonomy" id="681940"/>
    <lineage>
        <taxon>Eukaryota</taxon>
        <taxon>Fungi</taxon>
        <taxon>Dikarya</taxon>
        <taxon>Ascomycota</taxon>
        <taxon>Pezizomycotina</taxon>
        <taxon>Sordariomycetes</taxon>
        <taxon>Hypocreomycetidae</taxon>
        <taxon>Glomerellales</taxon>
        <taxon>Glomerellaceae</taxon>
        <taxon>Colletotrichum</taxon>
        <taxon>Colletotrichum graminicola species complex</taxon>
    </lineage>
</organism>
<feature type="region of interest" description="Disordered" evidence="1">
    <location>
        <begin position="111"/>
        <end position="172"/>
    </location>
</feature>
<evidence type="ECO:0000256" key="1">
    <source>
        <dbReference type="SAM" id="MobiDB-lite"/>
    </source>
</evidence>
<dbReference type="RefSeq" id="XP_060414732.1">
    <property type="nucleotide sequence ID" value="XM_060560013.1"/>
</dbReference>